<dbReference type="OrthoDB" id="5729795at2"/>
<dbReference type="PANTHER" id="PTHR10704">
    <property type="entry name" value="CARBOHYDRATE SULFOTRANSFERASE"/>
    <property type="match status" value="1"/>
</dbReference>
<dbReference type="GO" id="GO:0006044">
    <property type="term" value="P:N-acetylglucosamine metabolic process"/>
    <property type="evidence" value="ECO:0007669"/>
    <property type="project" value="TreeGrafter"/>
</dbReference>
<dbReference type="EMBL" id="LATL02000200">
    <property type="protein sequence ID" value="KKD34605.1"/>
    <property type="molecule type" value="Genomic_DNA"/>
</dbReference>
<dbReference type="Pfam" id="PF13469">
    <property type="entry name" value="Sulfotransfer_3"/>
    <property type="match status" value="1"/>
</dbReference>
<sequence length="318" mass="37887">MQDNSHWISEPTFLVGAERSGTTVLRLMLGHHPKIAWCSEFEYATDLISDQGQFPDLNRYYEWLETHRIFRATGFEIDRSLSYPELINSFLVQKQDIEAKKIVGATVHRHFDRVLKMWPDARFIHIIRDPRDVARSCLGMGWAGNVWFGVERWREAEQLWNHIKQMVPESRRCELTYEELIAEPILTLTRVCEFLGVPYDQEMFDYTKNSKYEFPDPKYIAQWKRKMSERDVQLVEKKIGNLLVERGYEPSGFPTIEVSPIQEKRLKIQNWWGRLQGRVERLGWPLVIEYFVARKFGDKQWQKKVQLQVNEVYQSRLK</sequence>
<organism evidence="1 2">
    <name type="scientific">Limnoraphis robusta CS-951</name>
    <dbReference type="NCBI Taxonomy" id="1637645"/>
    <lineage>
        <taxon>Bacteria</taxon>
        <taxon>Bacillati</taxon>
        <taxon>Cyanobacteriota</taxon>
        <taxon>Cyanophyceae</taxon>
        <taxon>Oscillatoriophycideae</taxon>
        <taxon>Oscillatoriales</taxon>
        <taxon>Sirenicapillariaceae</taxon>
        <taxon>Limnoraphis</taxon>
    </lineage>
</organism>
<dbReference type="AlphaFoldDB" id="A0A0F5Y8S4"/>
<dbReference type="Gene3D" id="3.40.50.300">
    <property type="entry name" value="P-loop containing nucleotide triphosphate hydrolases"/>
    <property type="match status" value="1"/>
</dbReference>
<evidence type="ECO:0000313" key="1">
    <source>
        <dbReference type="EMBL" id="KKD34605.1"/>
    </source>
</evidence>
<gene>
    <name evidence="1" type="ORF">WN50_29940</name>
</gene>
<proteinExistence type="predicted"/>
<dbReference type="RefSeq" id="WP_046282276.1">
    <property type="nucleotide sequence ID" value="NZ_LATL02000200.1"/>
</dbReference>
<dbReference type="InterPro" id="IPR051135">
    <property type="entry name" value="Gal/GlcNAc/GalNAc_ST"/>
</dbReference>
<dbReference type="InterPro" id="IPR027417">
    <property type="entry name" value="P-loop_NTPase"/>
</dbReference>
<dbReference type="PANTHER" id="PTHR10704:SF44">
    <property type="entry name" value="LD35051P-RELATED"/>
    <property type="match status" value="1"/>
</dbReference>
<evidence type="ECO:0000313" key="2">
    <source>
        <dbReference type="Proteomes" id="UP000033607"/>
    </source>
</evidence>
<dbReference type="GO" id="GO:0001517">
    <property type="term" value="F:N-acetylglucosamine 6-O-sulfotransferase activity"/>
    <property type="evidence" value="ECO:0007669"/>
    <property type="project" value="TreeGrafter"/>
</dbReference>
<comment type="caution">
    <text evidence="1">The sequence shown here is derived from an EMBL/GenBank/DDBJ whole genome shotgun (WGS) entry which is preliminary data.</text>
</comment>
<dbReference type="PATRIC" id="fig|1637645.4.peg.3960"/>
<dbReference type="GO" id="GO:0006790">
    <property type="term" value="P:sulfur compound metabolic process"/>
    <property type="evidence" value="ECO:0007669"/>
    <property type="project" value="TreeGrafter"/>
</dbReference>
<accession>A0A0F5Y8S4</accession>
<keyword evidence="1" id="KW-0808">Transferase</keyword>
<dbReference type="SUPFAM" id="SSF52540">
    <property type="entry name" value="P-loop containing nucleoside triphosphate hydrolases"/>
    <property type="match status" value="1"/>
</dbReference>
<name>A0A0F5Y8S4_9CYAN</name>
<dbReference type="Proteomes" id="UP000033607">
    <property type="component" value="Unassembled WGS sequence"/>
</dbReference>
<reference evidence="1" key="1">
    <citation type="submission" date="2015-06" db="EMBL/GenBank/DDBJ databases">
        <title>Draft genome assembly of filamentous brackish cyanobacterium Limnoraphis robusta strain CS-951.</title>
        <authorList>
            <person name="Willis A."/>
            <person name="Parks M."/>
            <person name="Burford M.A."/>
        </authorList>
    </citation>
    <scope>NUCLEOTIDE SEQUENCE [LARGE SCALE GENOMIC DNA]</scope>
    <source>
        <strain evidence="1">CS-951</strain>
    </source>
</reference>
<protein>
    <submittedName>
        <fullName evidence="1">Sulfotransferase</fullName>
    </submittedName>
</protein>